<organism evidence="2 3">
    <name type="scientific">Temperatibacter marinus</name>
    <dbReference type="NCBI Taxonomy" id="1456591"/>
    <lineage>
        <taxon>Bacteria</taxon>
        <taxon>Pseudomonadati</taxon>
        <taxon>Pseudomonadota</taxon>
        <taxon>Alphaproteobacteria</taxon>
        <taxon>Kordiimonadales</taxon>
        <taxon>Temperatibacteraceae</taxon>
        <taxon>Temperatibacter</taxon>
    </lineage>
</organism>
<gene>
    <name evidence="2" type="primary">lptE</name>
    <name evidence="2" type="ORF">QGN29_04825</name>
</gene>
<accession>A0AA52HBJ1</accession>
<keyword evidence="3" id="KW-1185">Reference proteome</keyword>
<dbReference type="KEGG" id="tmk:QGN29_04825"/>
<dbReference type="Proteomes" id="UP001268683">
    <property type="component" value="Chromosome"/>
</dbReference>
<name>A0AA52HBJ1_9PROT</name>
<dbReference type="GO" id="GO:0043165">
    <property type="term" value="P:Gram-negative-bacterium-type cell outer membrane assembly"/>
    <property type="evidence" value="ECO:0007669"/>
    <property type="project" value="InterPro"/>
</dbReference>
<feature type="chain" id="PRO_5041232696" evidence="1">
    <location>
        <begin position="21"/>
        <end position="167"/>
    </location>
</feature>
<dbReference type="Gene3D" id="3.30.160.150">
    <property type="entry name" value="Lipoprotein like domain"/>
    <property type="match status" value="1"/>
</dbReference>
<sequence length="167" mass="18854">MKIGRLLIACAFMGSLSACGFAPLYKETAQSQRAHQSLASIEIMPKKDRTHQLMRNKLLYLMGENRAPLYQLNISPVVEKLGFGIRQDASASQERLTLTVDYSLVDLSSLEKKVKILSGQLSRSTSYQLVQSDYATLVRREDSIERLAEKIAEDLHLKLLLHFKQGE</sequence>
<dbReference type="RefSeq" id="WP_310799551.1">
    <property type="nucleotide sequence ID" value="NZ_CP123872.1"/>
</dbReference>
<feature type="signal peptide" evidence="1">
    <location>
        <begin position="1"/>
        <end position="20"/>
    </location>
</feature>
<evidence type="ECO:0000256" key="1">
    <source>
        <dbReference type="SAM" id="SignalP"/>
    </source>
</evidence>
<protein>
    <submittedName>
        <fullName evidence="2">LPS assembly lipoprotein LptE</fullName>
    </submittedName>
</protein>
<evidence type="ECO:0000313" key="2">
    <source>
        <dbReference type="EMBL" id="WND03698.1"/>
    </source>
</evidence>
<proteinExistence type="predicted"/>
<reference evidence="2" key="1">
    <citation type="submission" date="2023-04" db="EMBL/GenBank/DDBJ databases">
        <title>Complete genome sequence of Temperatibacter marinus.</title>
        <authorList>
            <person name="Rong J.-C."/>
            <person name="Yi M.-L."/>
            <person name="Zhao Q."/>
        </authorList>
    </citation>
    <scope>NUCLEOTIDE SEQUENCE</scope>
    <source>
        <strain evidence="2">NBRC 110045</strain>
    </source>
</reference>
<dbReference type="EMBL" id="CP123872">
    <property type="protein sequence ID" value="WND03698.1"/>
    <property type="molecule type" value="Genomic_DNA"/>
</dbReference>
<dbReference type="PROSITE" id="PS51257">
    <property type="entry name" value="PROKAR_LIPOPROTEIN"/>
    <property type="match status" value="1"/>
</dbReference>
<dbReference type="InterPro" id="IPR007485">
    <property type="entry name" value="LPS_assembly_LptE"/>
</dbReference>
<keyword evidence="1" id="KW-0732">Signal</keyword>
<evidence type="ECO:0000313" key="3">
    <source>
        <dbReference type="Proteomes" id="UP001268683"/>
    </source>
</evidence>
<dbReference type="AlphaFoldDB" id="A0AA52HBJ1"/>
<keyword evidence="2" id="KW-0449">Lipoprotein</keyword>
<dbReference type="GO" id="GO:0019867">
    <property type="term" value="C:outer membrane"/>
    <property type="evidence" value="ECO:0007669"/>
    <property type="project" value="InterPro"/>
</dbReference>
<dbReference type="Pfam" id="PF04390">
    <property type="entry name" value="LptE"/>
    <property type="match status" value="1"/>
</dbReference>